<organism evidence="5 6">
    <name type="scientific">Cohnella nanjingensis</name>
    <dbReference type="NCBI Taxonomy" id="1387779"/>
    <lineage>
        <taxon>Bacteria</taxon>
        <taxon>Bacillati</taxon>
        <taxon>Bacillota</taxon>
        <taxon>Bacilli</taxon>
        <taxon>Bacillales</taxon>
        <taxon>Paenibacillaceae</taxon>
        <taxon>Cohnella</taxon>
    </lineage>
</organism>
<dbReference type="InterPro" id="IPR047057">
    <property type="entry name" value="MerR_fam"/>
</dbReference>
<reference evidence="5 6" key="1">
    <citation type="submission" date="2020-08" db="EMBL/GenBank/DDBJ databases">
        <title>Cohnella phylogeny.</title>
        <authorList>
            <person name="Dunlap C."/>
        </authorList>
    </citation>
    <scope>NUCLEOTIDE SEQUENCE [LARGE SCALE GENOMIC DNA]</scope>
    <source>
        <strain evidence="5 6">DSM 28246</strain>
    </source>
</reference>
<gene>
    <name evidence="5" type="ORF">H7C19_21810</name>
</gene>
<dbReference type="InterPro" id="IPR009061">
    <property type="entry name" value="DNA-bd_dom_put_sf"/>
</dbReference>
<evidence type="ECO:0000256" key="3">
    <source>
        <dbReference type="ARBA" id="ARBA00023163"/>
    </source>
</evidence>
<evidence type="ECO:0000259" key="4">
    <source>
        <dbReference type="PROSITE" id="PS50937"/>
    </source>
</evidence>
<dbReference type="InterPro" id="IPR000551">
    <property type="entry name" value="MerR-type_HTH_dom"/>
</dbReference>
<dbReference type="PROSITE" id="PS50937">
    <property type="entry name" value="HTH_MERR_2"/>
    <property type="match status" value="1"/>
</dbReference>
<dbReference type="SUPFAM" id="SSF46955">
    <property type="entry name" value="Putative DNA-binding domain"/>
    <property type="match status" value="1"/>
</dbReference>
<keyword evidence="3" id="KW-0804">Transcription</keyword>
<dbReference type="Gene3D" id="1.10.1660.10">
    <property type="match status" value="1"/>
</dbReference>
<protein>
    <submittedName>
        <fullName evidence="5">MerR family transcriptional regulator</fullName>
    </submittedName>
</protein>
<evidence type="ECO:0000256" key="2">
    <source>
        <dbReference type="ARBA" id="ARBA00023125"/>
    </source>
</evidence>
<dbReference type="EMBL" id="JACJVP010000037">
    <property type="protein sequence ID" value="MBB6673317.1"/>
    <property type="molecule type" value="Genomic_DNA"/>
</dbReference>
<sequence length="134" mass="15584">MKISELSKITGVSARSIRHYEKKKLIAPTRLENDYREFNEAAIERIKSIKIYLGLGLTTEEIGELLSCHDPEPEPDMDEYCDEMLEVYEQKWAELNGQIKTLASVQHRLESQINEMKTLRDRQNADQAKEVRSD</sequence>
<dbReference type="Pfam" id="PF13411">
    <property type="entry name" value="MerR_1"/>
    <property type="match status" value="1"/>
</dbReference>
<keyword evidence="6" id="KW-1185">Reference proteome</keyword>
<proteinExistence type="predicted"/>
<keyword evidence="2" id="KW-0238">DNA-binding</keyword>
<dbReference type="Proteomes" id="UP000547209">
    <property type="component" value="Unassembled WGS sequence"/>
</dbReference>
<dbReference type="GO" id="GO:0003677">
    <property type="term" value="F:DNA binding"/>
    <property type="evidence" value="ECO:0007669"/>
    <property type="project" value="UniProtKB-KW"/>
</dbReference>
<dbReference type="AlphaFoldDB" id="A0A7X0RTB4"/>
<dbReference type="RefSeq" id="WP_185671186.1">
    <property type="nucleotide sequence ID" value="NZ_JACJVP010000037.1"/>
</dbReference>
<evidence type="ECO:0000313" key="6">
    <source>
        <dbReference type="Proteomes" id="UP000547209"/>
    </source>
</evidence>
<dbReference type="PANTHER" id="PTHR30204">
    <property type="entry name" value="REDOX-CYCLING DRUG-SENSING TRANSCRIPTIONAL ACTIVATOR SOXR"/>
    <property type="match status" value="1"/>
</dbReference>
<evidence type="ECO:0000313" key="5">
    <source>
        <dbReference type="EMBL" id="MBB6673317.1"/>
    </source>
</evidence>
<name>A0A7X0RTB4_9BACL</name>
<dbReference type="GO" id="GO:0003700">
    <property type="term" value="F:DNA-binding transcription factor activity"/>
    <property type="evidence" value="ECO:0007669"/>
    <property type="project" value="InterPro"/>
</dbReference>
<accession>A0A7X0RTB4</accession>
<dbReference type="PANTHER" id="PTHR30204:SF94">
    <property type="entry name" value="HEAVY METAL-DEPENDENT TRANSCRIPTIONAL REGULATOR HI_0293-RELATED"/>
    <property type="match status" value="1"/>
</dbReference>
<feature type="domain" description="HTH merR-type" evidence="4">
    <location>
        <begin position="1"/>
        <end position="68"/>
    </location>
</feature>
<dbReference type="SMART" id="SM00422">
    <property type="entry name" value="HTH_MERR"/>
    <property type="match status" value="1"/>
</dbReference>
<evidence type="ECO:0000256" key="1">
    <source>
        <dbReference type="ARBA" id="ARBA00023015"/>
    </source>
</evidence>
<dbReference type="PRINTS" id="PR00040">
    <property type="entry name" value="HTHMERR"/>
</dbReference>
<comment type="caution">
    <text evidence="5">The sequence shown here is derived from an EMBL/GenBank/DDBJ whole genome shotgun (WGS) entry which is preliminary data.</text>
</comment>
<keyword evidence="1" id="KW-0805">Transcription regulation</keyword>